<sequence length="137" mass="15186">MALVPSGFMVMIGYNLFLPPHMYEHSQDESIDKRTALTAINTDSAVIYLCAMSLAPDSLIGSSSESIFLHSLMHGDTRSSIFVTKNSLVQSDPKFDNGGIHVFCSISKVLCRGQFAYEHTNHRYSSELCAEVYGTHF</sequence>
<organism evidence="1 2">
    <name type="scientific">Dillenia turbinata</name>
    <dbReference type="NCBI Taxonomy" id="194707"/>
    <lineage>
        <taxon>Eukaryota</taxon>
        <taxon>Viridiplantae</taxon>
        <taxon>Streptophyta</taxon>
        <taxon>Embryophyta</taxon>
        <taxon>Tracheophyta</taxon>
        <taxon>Spermatophyta</taxon>
        <taxon>Magnoliopsida</taxon>
        <taxon>eudicotyledons</taxon>
        <taxon>Gunneridae</taxon>
        <taxon>Pentapetalae</taxon>
        <taxon>Dilleniales</taxon>
        <taxon>Dilleniaceae</taxon>
        <taxon>Dillenia</taxon>
    </lineage>
</organism>
<name>A0AAN8ZQS5_9MAGN</name>
<dbReference type="AlphaFoldDB" id="A0AAN8ZQS5"/>
<evidence type="ECO:0000313" key="2">
    <source>
        <dbReference type="Proteomes" id="UP001370490"/>
    </source>
</evidence>
<protein>
    <submittedName>
        <fullName evidence="1">Uncharacterized protein</fullName>
    </submittedName>
</protein>
<keyword evidence="2" id="KW-1185">Reference proteome</keyword>
<accession>A0AAN8ZQS5</accession>
<reference evidence="1 2" key="1">
    <citation type="submission" date="2023-12" db="EMBL/GenBank/DDBJ databases">
        <title>A high-quality genome assembly for Dillenia turbinata (Dilleniales).</title>
        <authorList>
            <person name="Chanderbali A."/>
        </authorList>
    </citation>
    <scope>NUCLEOTIDE SEQUENCE [LARGE SCALE GENOMIC DNA]</scope>
    <source>
        <strain evidence="1">LSX21</strain>
        <tissue evidence="1">Leaf</tissue>
    </source>
</reference>
<comment type="caution">
    <text evidence="1">The sequence shown here is derived from an EMBL/GenBank/DDBJ whole genome shotgun (WGS) entry which is preliminary data.</text>
</comment>
<proteinExistence type="predicted"/>
<dbReference type="Proteomes" id="UP001370490">
    <property type="component" value="Unassembled WGS sequence"/>
</dbReference>
<evidence type="ECO:0000313" key="1">
    <source>
        <dbReference type="EMBL" id="KAK6946681.1"/>
    </source>
</evidence>
<gene>
    <name evidence="1" type="ORF">RJ641_000154</name>
</gene>
<dbReference type="EMBL" id="JBAMMX010000001">
    <property type="protein sequence ID" value="KAK6946681.1"/>
    <property type="molecule type" value="Genomic_DNA"/>
</dbReference>